<dbReference type="RefSeq" id="WP_006285134.1">
    <property type="nucleotide sequence ID" value="NZ_BALG01000048.1"/>
</dbReference>
<gene>
    <name evidence="2" type="ORF">PPOP_1141</name>
</gene>
<evidence type="ECO:0000313" key="2">
    <source>
        <dbReference type="EMBL" id="GAC41784.1"/>
    </source>
</evidence>
<dbReference type="EMBL" id="BALG01000048">
    <property type="protein sequence ID" value="GAC41784.1"/>
    <property type="molecule type" value="Genomic_DNA"/>
</dbReference>
<protein>
    <submittedName>
        <fullName evidence="2">Predicted membrane protein</fullName>
    </submittedName>
</protein>
<comment type="caution">
    <text evidence="2">The sequence shown here is derived from an EMBL/GenBank/DDBJ whole genome shotgun (WGS) entry which is preliminary data.</text>
</comment>
<sequence length="97" mass="10618">MKKLGKMMLVSSFAFCMVMSSFAIDAIAAADKPGIGNYSFYLSKGNSSITRPGVKKVKKDSSAINNNEDIDGAKFSLRSRVLDNDENAVSDWHSFDE</sequence>
<proteinExistence type="predicted"/>
<reference evidence="2 3" key="1">
    <citation type="submission" date="2012-10" db="EMBL/GenBank/DDBJ databases">
        <title>Draft Genome Sequence of Paenibacillus popilliae ATCC 14706T.</title>
        <authorList>
            <person name="Iiyama K."/>
            <person name="Mori K."/>
            <person name="Mon H."/>
            <person name="Chieda Y."/>
            <person name="Lee J.M."/>
            <person name="Kusakabe T."/>
            <person name="Tashiro K."/>
            <person name="Asano S."/>
            <person name="Yasunaga-Aoki C."/>
            <person name="Shimizu S."/>
        </authorList>
    </citation>
    <scope>NUCLEOTIDE SEQUENCE [LARGE SCALE GENOMIC DNA]</scope>
    <source>
        <strain evidence="2 3">ATCC 14706</strain>
    </source>
</reference>
<accession>M9LZM6</accession>
<feature type="chain" id="PRO_5004100209" evidence="1">
    <location>
        <begin position="24"/>
        <end position="97"/>
    </location>
</feature>
<keyword evidence="3" id="KW-1185">Reference proteome</keyword>
<name>M9LZM6_PAEPP</name>
<feature type="signal peptide" evidence="1">
    <location>
        <begin position="1"/>
        <end position="23"/>
    </location>
</feature>
<dbReference type="AlphaFoldDB" id="M9LZM6"/>
<dbReference type="Proteomes" id="UP000029453">
    <property type="component" value="Unassembled WGS sequence"/>
</dbReference>
<keyword evidence="1" id="KW-0732">Signal</keyword>
<organism evidence="2 3">
    <name type="scientific">Paenibacillus popilliae ATCC 14706</name>
    <dbReference type="NCBI Taxonomy" id="1212764"/>
    <lineage>
        <taxon>Bacteria</taxon>
        <taxon>Bacillati</taxon>
        <taxon>Bacillota</taxon>
        <taxon>Bacilli</taxon>
        <taxon>Bacillales</taxon>
        <taxon>Paenibacillaceae</taxon>
        <taxon>Paenibacillus</taxon>
    </lineage>
</organism>
<evidence type="ECO:0000313" key="3">
    <source>
        <dbReference type="Proteomes" id="UP000029453"/>
    </source>
</evidence>
<evidence type="ECO:0000256" key="1">
    <source>
        <dbReference type="SAM" id="SignalP"/>
    </source>
</evidence>